<evidence type="ECO:0000313" key="2">
    <source>
        <dbReference type="Proteomes" id="UP000793456"/>
    </source>
</evidence>
<sequence>MMNLLRSYTPSDLASLYHSTPANPSHGGLANPRAGGRTVLYQHLPTLPNLQRRDPSGLYPNQRYGTTDKST</sequence>
<organism evidence="1 2">
    <name type="scientific">Larimichthys crocea</name>
    <name type="common">Large yellow croaker</name>
    <name type="synonym">Pseudosciaena crocea</name>
    <dbReference type="NCBI Taxonomy" id="215358"/>
    <lineage>
        <taxon>Eukaryota</taxon>
        <taxon>Metazoa</taxon>
        <taxon>Chordata</taxon>
        <taxon>Craniata</taxon>
        <taxon>Vertebrata</taxon>
        <taxon>Euteleostomi</taxon>
        <taxon>Actinopterygii</taxon>
        <taxon>Neopterygii</taxon>
        <taxon>Teleostei</taxon>
        <taxon>Neoteleostei</taxon>
        <taxon>Acanthomorphata</taxon>
        <taxon>Eupercaria</taxon>
        <taxon>Sciaenidae</taxon>
        <taxon>Larimichthys</taxon>
    </lineage>
</organism>
<accession>A0ACD3RBN9</accession>
<keyword evidence="2" id="KW-1185">Reference proteome</keyword>
<protein>
    <submittedName>
        <fullName evidence="1">Uncharacterized protein</fullName>
    </submittedName>
</protein>
<name>A0ACD3RBN9_LARCR</name>
<proteinExistence type="predicted"/>
<gene>
    <name evidence="1" type="ORF">E3U43_013674</name>
</gene>
<comment type="caution">
    <text evidence="1">The sequence shown here is derived from an EMBL/GenBank/DDBJ whole genome shotgun (WGS) entry which is preliminary data.</text>
</comment>
<dbReference type="Proteomes" id="UP000793456">
    <property type="component" value="Chromosome VIII"/>
</dbReference>
<evidence type="ECO:0000313" key="1">
    <source>
        <dbReference type="EMBL" id="TMS16381.1"/>
    </source>
</evidence>
<dbReference type="EMBL" id="CM011681">
    <property type="protein sequence ID" value="TMS16381.1"/>
    <property type="molecule type" value="Genomic_DNA"/>
</dbReference>
<reference evidence="1" key="1">
    <citation type="submission" date="2018-11" db="EMBL/GenBank/DDBJ databases">
        <title>The sequence and de novo assembly of Larimichthys crocea genome using PacBio and Hi-C technologies.</title>
        <authorList>
            <person name="Xu P."/>
            <person name="Chen B."/>
            <person name="Zhou Z."/>
            <person name="Ke Q."/>
            <person name="Wu Y."/>
            <person name="Bai H."/>
            <person name="Pu F."/>
        </authorList>
    </citation>
    <scope>NUCLEOTIDE SEQUENCE</scope>
    <source>
        <tissue evidence="1">Muscle</tissue>
    </source>
</reference>